<sequence length="917" mass="106186">MSHSKSESLHFYEYLCQKIGSKKVVSARRLTYICRDLKSQLNQITSGSKGEGVDIKGSDFDIMYIDSNCVVYESEKDAVHDSRKVFVMDNEDTQPCYTYLQLHSKYKVLHYSFKNILQQHRGKILLSSERYKLHKLSLEGDNAKFNRIHGPCLSDSSGDYDLACCLKCDQWVSQAQPWIFRQRSMWPSPELISSITSCGVFFVPIGYKGSIHENFQWRISFSVAEKILIYSFSHTQFLCYALLKVLLKEIVAREEDLEELLCSYFLKTLMFWIAEETETSVWRPDNIIPCFMSCVQRLLYCVEYTTLLHYFIPDNNLFYLRFTDIKNKNKLISILKYSYQTGIHIFSLSETLHDFKKFPCKITRSVCENSSLMKTIIKLQDIYPAEPAIQNINILGMFNTLYHHCKTELSRCILTLLIANAYQRLPLKQQQIVRPNNKQQYKNYKHELSQLLVGVLSDAISGWLKLASFFYVRKNYLTSLCMINYTLSKCTYESTISKITLKEAIQTQKLKLMTLSRTMPSLNVIFAQHSPISPVELKIDVMKHWITFNSIQFAHFLRFLCCYHRGDISSCLNSMLQLEGTAFHSGPPRLNRKYKRQYVYKEKEKLQEKLYSTNQRDFWKSIGKLGIASERNESIPWSVIDNEGNISTEKDFVLKRWKSDFEDLFNKNDHAQPSIEDNGNDIQYDVTKLNDPISREEIIKAVESAKVRKATGFDEIPAEVLKNPTAVELLFVICNGCFELDFDFECGTHNLEYIDSYKYLGLWFDEFLTLVKAVTELSKSASRALGALFGKFIATGGMTWNVYHKLYTTMVEPVLFYGSAVWGYKSHRVINNVQNKAAKYFLAVGKRTSNTAVRGDLGLTSCYTKQKLSCLRLKCKIIRVNDDRLISKVAAWASRRRKGWHHQIDKLANDIHVADIA</sequence>
<dbReference type="OrthoDB" id="6125992at2759"/>
<dbReference type="InterPro" id="IPR024810">
    <property type="entry name" value="MAB21L/cGLR"/>
</dbReference>
<name>A0A8B6FL93_MYTGA</name>
<dbReference type="AlphaFoldDB" id="A0A8B6FL93"/>
<accession>A0A8B6FL93</accession>
<dbReference type="EMBL" id="UYJE01006951">
    <property type="protein sequence ID" value="VDI50423.1"/>
    <property type="molecule type" value="Genomic_DNA"/>
</dbReference>
<feature type="domain" description="Mab-21-like HhH/H2TH-like" evidence="3">
    <location>
        <begin position="239"/>
        <end position="320"/>
    </location>
</feature>
<gene>
    <name evidence="4" type="ORF">MGAL_10B031159</name>
</gene>
<comment type="similarity">
    <text evidence="1">Belongs to the mab-21 family.</text>
</comment>
<dbReference type="SMART" id="SM01265">
    <property type="entry name" value="Mab-21"/>
    <property type="match status" value="1"/>
</dbReference>
<dbReference type="InterPro" id="IPR046903">
    <property type="entry name" value="Mab-21-like_nuc_Trfase"/>
</dbReference>
<dbReference type="PANTHER" id="PTHR10656">
    <property type="entry name" value="CELL FATE DETERMINING PROTEIN MAB21-RELATED"/>
    <property type="match status" value="1"/>
</dbReference>
<evidence type="ECO:0008006" key="6">
    <source>
        <dbReference type="Google" id="ProtNLM"/>
    </source>
</evidence>
<evidence type="ECO:0000259" key="2">
    <source>
        <dbReference type="Pfam" id="PF03281"/>
    </source>
</evidence>
<evidence type="ECO:0000259" key="3">
    <source>
        <dbReference type="Pfam" id="PF20266"/>
    </source>
</evidence>
<protein>
    <recommendedName>
        <fullName evidence="6">Mab-21-like HhH/H2TH-like domain-containing protein</fullName>
    </recommendedName>
</protein>
<proteinExistence type="inferred from homology"/>
<dbReference type="Pfam" id="PF03281">
    <property type="entry name" value="Mab-21"/>
    <property type="match status" value="1"/>
</dbReference>
<feature type="domain" description="Mab-21-like nucleotidyltransferase" evidence="2">
    <location>
        <begin position="161"/>
        <end position="230"/>
    </location>
</feature>
<dbReference type="Gene3D" id="1.10.1410.40">
    <property type="match status" value="1"/>
</dbReference>
<evidence type="ECO:0000313" key="5">
    <source>
        <dbReference type="Proteomes" id="UP000596742"/>
    </source>
</evidence>
<comment type="caution">
    <text evidence="4">The sequence shown here is derived from an EMBL/GenBank/DDBJ whole genome shotgun (WGS) entry which is preliminary data.</text>
</comment>
<dbReference type="PANTHER" id="PTHR10656:SF69">
    <property type="entry name" value="MAB-21-LIKE HHH_H2TH-LIKE DOMAIN-CONTAINING PROTEIN"/>
    <property type="match status" value="1"/>
</dbReference>
<dbReference type="Proteomes" id="UP000596742">
    <property type="component" value="Unassembled WGS sequence"/>
</dbReference>
<dbReference type="InterPro" id="IPR046906">
    <property type="entry name" value="Mab-21_HhH/H2TH-like"/>
</dbReference>
<evidence type="ECO:0000313" key="4">
    <source>
        <dbReference type="EMBL" id="VDI50423.1"/>
    </source>
</evidence>
<evidence type="ECO:0000256" key="1">
    <source>
        <dbReference type="ARBA" id="ARBA00008307"/>
    </source>
</evidence>
<keyword evidence="5" id="KW-1185">Reference proteome</keyword>
<organism evidence="4 5">
    <name type="scientific">Mytilus galloprovincialis</name>
    <name type="common">Mediterranean mussel</name>
    <dbReference type="NCBI Taxonomy" id="29158"/>
    <lineage>
        <taxon>Eukaryota</taxon>
        <taxon>Metazoa</taxon>
        <taxon>Spiralia</taxon>
        <taxon>Lophotrochozoa</taxon>
        <taxon>Mollusca</taxon>
        <taxon>Bivalvia</taxon>
        <taxon>Autobranchia</taxon>
        <taxon>Pteriomorphia</taxon>
        <taxon>Mytilida</taxon>
        <taxon>Mytiloidea</taxon>
        <taxon>Mytilidae</taxon>
        <taxon>Mytilinae</taxon>
        <taxon>Mytilus</taxon>
    </lineage>
</organism>
<dbReference type="Pfam" id="PF20266">
    <property type="entry name" value="Mab-21_C"/>
    <property type="match status" value="1"/>
</dbReference>
<reference evidence="4" key="1">
    <citation type="submission" date="2018-11" db="EMBL/GenBank/DDBJ databases">
        <authorList>
            <person name="Alioto T."/>
            <person name="Alioto T."/>
        </authorList>
    </citation>
    <scope>NUCLEOTIDE SEQUENCE</scope>
</reference>